<evidence type="ECO:0000313" key="11">
    <source>
        <dbReference type="Ensembl" id="ENSSRHP00000014867.1"/>
    </source>
</evidence>
<evidence type="ECO:0000256" key="4">
    <source>
        <dbReference type="ARBA" id="ARBA00022490"/>
    </source>
</evidence>
<dbReference type="InterPro" id="IPR052385">
    <property type="entry name" value="Obscurin/Obscurin-like_Reg"/>
</dbReference>
<evidence type="ECO:0000256" key="7">
    <source>
        <dbReference type="ARBA" id="ARBA00023157"/>
    </source>
</evidence>
<dbReference type="PANTHER" id="PTHR35971">
    <property type="entry name" value="SI:DKEY-31G6.6"/>
    <property type="match status" value="1"/>
</dbReference>
<dbReference type="Ensembl" id="ENSSRHT00000015365.1">
    <property type="protein sequence ID" value="ENSSRHP00000014867.1"/>
    <property type="gene ID" value="ENSSRHG00000008259.1"/>
</dbReference>
<sequence>MFHGETFSLFFHAFQVVEKQRATFEFEVNEDDIEGRWLKNGVEIQSFDERFNYVTVRKTHRLTITETYRSDAGEYTFIAGKNRSTVNLHVQRESKSCPCPAKASGGNSPETAAYGCNNLSTFIAKAGGDPIPNVKWMKGKWRQMTHGGRVNIQQKGQEAKLEIKEVTKSDSGQYRCVASNKHGEIECSTDLNINEKKDESENVVFLGKAQNHNSEMIITLHSFFDTFRTPSKQKSPKEDKDIDIVELLRNVDPKEYEKYACMYGITDFRGLLQAIEFLKKEKGEEKLPVKFTKNLEEETSVLKGQPMYLTCELSKDRDVVWKKNGQEIKEIPGKIQINVIGLQRAITIQDANDDDAGVYTCECENIKTQTNVKVIEPVCEFTHVLKPLRDQHVKPKATAAFKGELFKDTPNWKWYKGNDEIPNEPTDKTEVKKEGKDISLTIKNAQPDDIAEYAVEVEGRRYAAKLTLGEREAEILKPLASVEVVEKTEANFDTEISEDDVPGEWKLKGQVLTRSPVRPYSNPSELEMEFTVPLKDVTVYEKKQAKFECSINKDVPKVIWLKGSDIVTQGNKYEIIDDGKKHILIINNCGFEDEGEYSIEVLGKSSKAKLMVEGKSVIILVSEVLVKIL</sequence>
<dbReference type="FunFam" id="2.60.40.10:FF:001272">
    <property type="entry name" value="titin isoform X1"/>
    <property type="match status" value="1"/>
</dbReference>
<protein>
    <recommendedName>
        <fullName evidence="10">Ig-like domain-containing protein</fullName>
    </recommendedName>
</protein>
<evidence type="ECO:0000259" key="10">
    <source>
        <dbReference type="PROSITE" id="PS50835"/>
    </source>
</evidence>
<dbReference type="FunFam" id="2.60.40.10:FF:000050">
    <property type="entry name" value="Titin isoform B"/>
    <property type="match status" value="1"/>
</dbReference>
<dbReference type="Pfam" id="PF18362">
    <property type="entry name" value="THB"/>
    <property type="match status" value="1"/>
</dbReference>
<dbReference type="InterPro" id="IPR013783">
    <property type="entry name" value="Ig-like_fold"/>
</dbReference>
<evidence type="ECO:0000256" key="8">
    <source>
        <dbReference type="ARBA" id="ARBA00023242"/>
    </source>
</evidence>
<dbReference type="PROSITE" id="PS50835">
    <property type="entry name" value="IG_LIKE"/>
    <property type="match status" value="3"/>
</dbReference>
<comment type="subcellular location">
    <subcellularLocation>
        <location evidence="2">Cytoplasm</location>
    </subcellularLocation>
    <subcellularLocation>
        <location evidence="1">Nucleus</location>
    </subcellularLocation>
</comment>
<dbReference type="GO" id="GO:0005634">
    <property type="term" value="C:nucleus"/>
    <property type="evidence" value="ECO:0007669"/>
    <property type="project" value="UniProtKB-SubCell"/>
</dbReference>
<proteinExistence type="inferred from homology"/>
<dbReference type="InterPro" id="IPR040849">
    <property type="entry name" value="MyBP-C_THB"/>
</dbReference>
<dbReference type="InterPro" id="IPR003599">
    <property type="entry name" value="Ig_sub"/>
</dbReference>
<dbReference type="Gene3D" id="2.60.40.10">
    <property type="entry name" value="Immunoglobulins"/>
    <property type="match status" value="6"/>
</dbReference>
<reference evidence="11" key="2">
    <citation type="submission" date="2025-09" db="UniProtKB">
        <authorList>
            <consortium name="Ensembl"/>
        </authorList>
    </citation>
    <scope>IDENTIFICATION</scope>
</reference>
<dbReference type="InterPro" id="IPR003598">
    <property type="entry name" value="Ig_sub2"/>
</dbReference>
<evidence type="ECO:0000256" key="1">
    <source>
        <dbReference type="ARBA" id="ARBA00004123"/>
    </source>
</evidence>
<evidence type="ECO:0000313" key="12">
    <source>
        <dbReference type="Proteomes" id="UP000472270"/>
    </source>
</evidence>
<dbReference type="FunFam" id="2.60.40.10:FF:001581">
    <property type="entry name" value="titin isoform X1"/>
    <property type="match status" value="1"/>
</dbReference>
<keyword evidence="8" id="KW-0539">Nucleus</keyword>
<dbReference type="CDD" id="cd00096">
    <property type="entry name" value="Ig"/>
    <property type="match status" value="2"/>
</dbReference>
<organism evidence="11 12">
    <name type="scientific">Sinocyclocheilus rhinocerous</name>
    <dbReference type="NCBI Taxonomy" id="307959"/>
    <lineage>
        <taxon>Eukaryota</taxon>
        <taxon>Metazoa</taxon>
        <taxon>Chordata</taxon>
        <taxon>Craniata</taxon>
        <taxon>Vertebrata</taxon>
        <taxon>Euteleostomi</taxon>
        <taxon>Actinopterygii</taxon>
        <taxon>Neopterygii</taxon>
        <taxon>Teleostei</taxon>
        <taxon>Ostariophysi</taxon>
        <taxon>Cypriniformes</taxon>
        <taxon>Cyprinidae</taxon>
        <taxon>Cyprininae</taxon>
        <taxon>Sinocyclocheilus</taxon>
    </lineage>
</organism>
<dbReference type="FunFam" id="2.60.40.10:FF:001385">
    <property type="entry name" value="titin isoform X1"/>
    <property type="match status" value="1"/>
</dbReference>
<dbReference type="SMART" id="SM00409">
    <property type="entry name" value="IG"/>
    <property type="match status" value="5"/>
</dbReference>
<evidence type="ECO:0000256" key="5">
    <source>
        <dbReference type="ARBA" id="ARBA00022553"/>
    </source>
</evidence>
<dbReference type="SMART" id="SM00408">
    <property type="entry name" value="IGc2"/>
    <property type="match status" value="4"/>
</dbReference>
<dbReference type="InterPro" id="IPR013098">
    <property type="entry name" value="Ig_I-set"/>
</dbReference>
<keyword evidence="5" id="KW-0597">Phosphoprotein</keyword>
<reference evidence="11" key="1">
    <citation type="submission" date="2025-08" db="UniProtKB">
        <authorList>
            <consortium name="Ensembl"/>
        </authorList>
    </citation>
    <scope>IDENTIFICATION</scope>
</reference>
<dbReference type="FunFam" id="2.60.40.10:FF:001213">
    <property type="entry name" value="titin isoform X1"/>
    <property type="match status" value="1"/>
</dbReference>
<keyword evidence="12" id="KW-1185">Reference proteome</keyword>
<dbReference type="Proteomes" id="UP000472270">
    <property type="component" value="Unassembled WGS sequence"/>
</dbReference>
<name>A0A673GNB0_9TELE</name>
<dbReference type="InterPro" id="IPR036179">
    <property type="entry name" value="Ig-like_dom_sf"/>
</dbReference>
<dbReference type="AlphaFoldDB" id="A0A673GNB0"/>
<keyword evidence="9" id="KW-0393">Immunoglobulin domain</keyword>
<feature type="domain" description="Ig-like" evidence="10">
    <location>
        <begin position="523"/>
        <end position="611"/>
    </location>
</feature>
<dbReference type="GO" id="GO:0005737">
    <property type="term" value="C:cytoplasm"/>
    <property type="evidence" value="ECO:0007669"/>
    <property type="project" value="UniProtKB-SubCell"/>
</dbReference>
<dbReference type="PANTHER" id="PTHR35971:SF5">
    <property type="entry name" value="OBSCURIN LIKE CYTOSKELETAL ADAPTOR 1"/>
    <property type="match status" value="1"/>
</dbReference>
<accession>A0A673GNB0</accession>
<dbReference type="InterPro" id="IPR007110">
    <property type="entry name" value="Ig-like_dom"/>
</dbReference>
<feature type="domain" description="Ig-like" evidence="10">
    <location>
        <begin position="288"/>
        <end position="373"/>
    </location>
</feature>
<evidence type="ECO:0000256" key="9">
    <source>
        <dbReference type="ARBA" id="ARBA00023319"/>
    </source>
</evidence>
<evidence type="ECO:0000256" key="2">
    <source>
        <dbReference type="ARBA" id="ARBA00004496"/>
    </source>
</evidence>
<evidence type="ECO:0000256" key="6">
    <source>
        <dbReference type="ARBA" id="ARBA00022737"/>
    </source>
</evidence>
<keyword evidence="4" id="KW-0963">Cytoplasm</keyword>
<keyword evidence="6" id="KW-0677">Repeat</keyword>
<evidence type="ECO:0000256" key="3">
    <source>
        <dbReference type="ARBA" id="ARBA00006692"/>
    </source>
</evidence>
<feature type="domain" description="Ig-like" evidence="10">
    <location>
        <begin position="106"/>
        <end position="192"/>
    </location>
</feature>
<comment type="similarity">
    <text evidence="3">Belongs to the protein kinase superfamily. CAMK Ser/Thr protein kinase family.</text>
</comment>
<dbReference type="Pfam" id="PF07679">
    <property type="entry name" value="I-set"/>
    <property type="match status" value="5"/>
</dbReference>
<keyword evidence="7" id="KW-1015">Disulfide bond</keyword>
<dbReference type="SUPFAM" id="SSF48726">
    <property type="entry name" value="Immunoglobulin"/>
    <property type="match status" value="5"/>
</dbReference>